<feature type="signal peptide" evidence="1">
    <location>
        <begin position="1"/>
        <end position="16"/>
    </location>
</feature>
<dbReference type="Proteomes" id="UP000555103">
    <property type="component" value="Unassembled WGS sequence"/>
</dbReference>
<evidence type="ECO:0000313" key="2">
    <source>
        <dbReference type="EMBL" id="MBB4035962.1"/>
    </source>
</evidence>
<sequence>MKKVLFSLFAVMMVFASCGGPDPVKFNDALSKANTEITNVSTEYQDAIAKLIEDTNFSAITAQTDSALAKINKEIDIVKALEAPKGGDAFKEAAIKTYEGLRSVVETGKKFSSLTAESTDVDLENITNEYDAKIDEYSKLFDALVNAQAEYAKEAGYDVR</sequence>
<dbReference type="PROSITE" id="PS51257">
    <property type="entry name" value="PROKAR_LIPOPROTEIN"/>
    <property type="match status" value="1"/>
</dbReference>
<dbReference type="EMBL" id="JACIEP010000005">
    <property type="protein sequence ID" value="MBB4035962.1"/>
    <property type="molecule type" value="Genomic_DNA"/>
</dbReference>
<dbReference type="AlphaFoldDB" id="A0A840CTY1"/>
<keyword evidence="2" id="KW-0449">Lipoprotein</keyword>
<reference evidence="2 3" key="1">
    <citation type="submission" date="2020-08" db="EMBL/GenBank/DDBJ databases">
        <title>Genomic Encyclopedia of Type Strains, Phase IV (KMG-IV): sequencing the most valuable type-strain genomes for metagenomic binning, comparative biology and taxonomic classification.</title>
        <authorList>
            <person name="Goeker M."/>
        </authorList>
    </citation>
    <scope>NUCLEOTIDE SEQUENCE [LARGE SCALE GENOMIC DNA]</scope>
    <source>
        <strain evidence="2 3">DSM 104969</strain>
    </source>
</reference>
<organism evidence="2 3">
    <name type="scientific">Dysgonomonas hofstadii</name>
    <dbReference type="NCBI Taxonomy" id="637886"/>
    <lineage>
        <taxon>Bacteria</taxon>
        <taxon>Pseudomonadati</taxon>
        <taxon>Bacteroidota</taxon>
        <taxon>Bacteroidia</taxon>
        <taxon>Bacteroidales</taxon>
        <taxon>Dysgonomonadaceae</taxon>
        <taxon>Dysgonomonas</taxon>
    </lineage>
</organism>
<dbReference type="RefSeq" id="WP_183306866.1">
    <property type="nucleotide sequence ID" value="NZ_JACIEP010000005.1"/>
</dbReference>
<keyword evidence="1" id="KW-0732">Signal</keyword>
<accession>A0A840CTY1</accession>
<keyword evidence="3" id="KW-1185">Reference proteome</keyword>
<protein>
    <submittedName>
        <fullName evidence="2">Copper chaperone CopZ/predicted small lipoprotein YifL</fullName>
    </submittedName>
</protein>
<feature type="chain" id="PRO_5032997790" evidence="1">
    <location>
        <begin position="17"/>
        <end position="160"/>
    </location>
</feature>
<proteinExistence type="predicted"/>
<comment type="caution">
    <text evidence="2">The sequence shown here is derived from an EMBL/GenBank/DDBJ whole genome shotgun (WGS) entry which is preliminary data.</text>
</comment>
<evidence type="ECO:0000313" key="3">
    <source>
        <dbReference type="Proteomes" id="UP000555103"/>
    </source>
</evidence>
<gene>
    <name evidence="2" type="ORF">GGR21_001857</name>
</gene>
<evidence type="ECO:0000256" key="1">
    <source>
        <dbReference type="SAM" id="SignalP"/>
    </source>
</evidence>
<name>A0A840CTY1_9BACT</name>